<feature type="region of interest" description="Disordered" evidence="4">
    <location>
        <begin position="1454"/>
        <end position="1488"/>
    </location>
</feature>
<dbReference type="InterPro" id="IPR002182">
    <property type="entry name" value="NB-ARC"/>
</dbReference>
<dbReference type="SUPFAM" id="SSF52540">
    <property type="entry name" value="P-loop containing nucleoside triphosphate hydrolases"/>
    <property type="match status" value="1"/>
</dbReference>
<dbReference type="SUPFAM" id="SSF52058">
    <property type="entry name" value="L domain-like"/>
    <property type="match status" value="1"/>
</dbReference>
<gene>
    <name evidence="7" type="ORF">E5676_scaffold169G001130</name>
    <name evidence="6" type="ORF">E6C27_scaffold64G001170</name>
</gene>
<dbReference type="PANTHER" id="PTHR11017">
    <property type="entry name" value="LEUCINE-RICH REPEAT-CONTAINING PROTEIN"/>
    <property type="match status" value="1"/>
</dbReference>
<dbReference type="PROSITE" id="PS50104">
    <property type="entry name" value="TIR"/>
    <property type="match status" value="1"/>
</dbReference>
<keyword evidence="2" id="KW-0677">Repeat</keyword>
<dbReference type="InterPro" id="IPR058192">
    <property type="entry name" value="WHD_ROQ1-like"/>
</dbReference>
<dbReference type="Pfam" id="PF23282">
    <property type="entry name" value="WHD_ROQ1"/>
    <property type="match status" value="1"/>
</dbReference>
<accession>A0A5A7T7U3</accession>
<evidence type="ECO:0000256" key="1">
    <source>
        <dbReference type="ARBA" id="ARBA00022614"/>
    </source>
</evidence>
<dbReference type="FunFam" id="1.10.8.430:FF:000002">
    <property type="entry name" value="Disease resistance protein (TIR-NBS-LRR class)"/>
    <property type="match status" value="1"/>
</dbReference>
<dbReference type="Proteomes" id="UP000321947">
    <property type="component" value="Unassembled WGS sequence"/>
</dbReference>
<dbReference type="Gene3D" id="3.40.50.300">
    <property type="entry name" value="P-loop containing nucleotide triphosphate hydrolases"/>
    <property type="match status" value="1"/>
</dbReference>
<evidence type="ECO:0000256" key="3">
    <source>
        <dbReference type="ARBA" id="ARBA00022821"/>
    </source>
</evidence>
<dbReference type="STRING" id="1194695.A0A5A7T7U3"/>
<dbReference type="EMBL" id="SSTE01018412">
    <property type="protein sequence ID" value="KAA0039320.1"/>
    <property type="molecule type" value="Genomic_DNA"/>
</dbReference>
<proteinExistence type="predicted"/>
<dbReference type="InterPro" id="IPR032675">
    <property type="entry name" value="LRR_dom_sf"/>
</dbReference>
<dbReference type="InterPro" id="IPR001611">
    <property type="entry name" value="Leu-rich_rpt"/>
</dbReference>
<dbReference type="GO" id="GO:0007165">
    <property type="term" value="P:signal transduction"/>
    <property type="evidence" value="ECO:0007669"/>
    <property type="project" value="InterPro"/>
</dbReference>
<comment type="caution">
    <text evidence="6">The sequence shown here is derived from an EMBL/GenBank/DDBJ whole genome shotgun (WGS) entry which is preliminary data.</text>
</comment>
<dbReference type="InterPro" id="IPR003591">
    <property type="entry name" value="Leu-rich_rpt_typical-subtyp"/>
</dbReference>
<dbReference type="Pfam" id="PF13855">
    <property type="entry name" value="LRR_8"/>
    <property type="match status" value="1"/>
</dbReference>
<dbReference type="InterPro" id="IPR042197">
    <property type="entry name" value="Apaf_helical"/>
</dbReference>
<dbReference type="InterPro" id="IPR035897">
    <property type="entry name" value="Toll_tir_struct_dom_sf"/>
</dbReference>
<organism evidence="6 8">
    <name type="scientific">Cucumis melo var. makuwa</name>
    <name type="common">Oriental melon</name>
    <dbReference type="NCBI Taxonomy" id="1194695"/>
    <lineage>
        <taxon>Eukaryota</taxon>
        <taxon>Viridiplantae</taxon>
        <taxon>Streptophyta</taxon>
        <taxon>Embryophyta</taxon>
        <taxon>Tracheophyta</taxon>
        <taxon>Spermatophyta</taxon>
        <taxon>Magnoliopsida</taxon>
        <taxon>eudicotyledons</taxon>
        <taxon>Gunneridae</taxon>
        <taxon>Pentapetalae</taxon>
        <taxon>rosids</taxon>
        <taxon>fabids</taxon>
        <taxon>Cucurbitales</taxon>
        <taxon>Cucurbitaceae</taxon>
        <taxon>Benincaseae</taxon>
        <taxon>Cucumis</taxon>
    </lineage>
</organism>
<protein>
    <submittedName>
        <fullName evidence="6">TMV resistance protein N-like</fullName>
    </submittedName>
</protein>
<name>A0A5A7T7U3_CUCMM</name>
<dbReference type="Gene3D" id="3.40.50.10140">
    <property type="entry name" value="Toll/interleukin-1 receptor homology (TIR) domain"/>
    <property type="match status" value="1"/>
</dbReference>
<dbReference type="Gene3D" id="1.10.8.430">
    <property type="entry name" value="Helical domain of apoptotic protease-activating factors"/>
    <property type="match status" value="1"/>
</dbReference>
<feature type="domain" description="TIR" evidence="5">
    <location>
        <begin position="31"/>
        <end position="204"/>
    </location>
</feature>
<evidence type="ECO:0000256" key="4">
    <source>
        <dbReference type="SAM" id="MobiDB-lite"/>
    </source>
</evidence>
<keyword evidence="1" id="KW-0433">Leucine-rich repeat</keyword>
<evidence type="ECO:0000313" key="9">
    <source>
        <dbReference type="Proteomes" id="UP000321947"/>
    </source>
</evidence>
<dbReference type="OrthoDB" id="1630823at2759"/>
<sequence length="1683" mass="192517">MASSAIMERRDSITSLSSPPYSISLPLPPLRRYDVFLSHRAKDHRANNDTGRSFISDLHEALTSQGIVVFIDKEDEEDGWKPLTEKMKAVDESRSSIVVFSENYGSWVCMKEIRKIRMCQKLRDQLVLPIFYKVDPGDVRKQEGESLVKFFNEHEANPNISIEEVKKWRKSMNKVGNLSGWHLQDSHSEEGAIKEIVNHVFNKLRPDLFRYDDKLVGISQRLHQINMLLGIGLDDIRFVGIWGMGGIGKTTLARIIYRSVSHLFDGCYFLDNVKEALKKQGIASLQEKLLTGALMKRNIDIPNADGATLIKRRISNIKALIILDDVDHLSQLQQLAGSSDWFGSGSRIIVTTRNEHLLVSHGIEKRYKVEGLNVEEALQLFSQKAFGTNYPKKDYFDLSIQVVEYSGDLPLAIEVLGSSLRDKSREVWENAVEKLKEILDKKILEILRVSYDLLDKSEKEIFLDLACFFKKKSKKQAIEVLQSFGFQAIIGLEILEERSLITTPHEKIQMHDLIQEMGQEVVRRMFPNNPEKRTRLWLREDVNLALSHDQGAEAIEGIVMDSSEEGESHLNAKVFSTMTNLRILKINNVSLCGELDYLSDQLRFLSWHGYPSKYLPPNFHPKSILELELPNSFIHHLWKGSKRLDRLKTVNLSDSQFISKTPDFSGVPNLERLILSGCVRLTKLHQSLGSLKHLIQLDLKNCKALKAIPFSISLESLIVLSLSNCSSLKNFPNIVGNMKNLTELHLDGTSIQELHPSIGHLTGLVLLNLENCTNLLELPNTIGSLICLKTLTLHGCSKLTRIPESLGFIASLEKLDVTNTCINQAPLSLQLLTNLEILDCRGLSRKFIHSLFPSWNSSSYSSQLGLKLTYCLSSFCSMKKLNLSDCSLKDGDIPDNLQSLPSLEILDLSGNSFSFLPKSVEHLVNLRTLYLVNCKRLQELPKLPLSVRSVEARDCVSLKEYYNQEKQMPSSSTGMAVISCPITDEEHNFKIDRVNLSSIHLRTMVQRYIEVLTWQQEEYFFTIPYTQLISCFDHRKLGSSITVHCHQNTYESRDNERIGIALSAFFQVQENPQSIGHSETTFCNFIINLETDDCPLKSPLIFNKNEDELRPPRGLLVFFIPFRIISYWLDQSCCVDISIIPTNPMVKVKACGVSLLFQQNGGVFIGKIMKGLFGSPDFAHKFMLEHILNQQNHVDVSSLVEGGPNARSYWLNALHRTVGVLPPKLQPSIQSNDIEDGSSSNLAIEQVSTQNDHPTIMLQRNLKSVLRRIFEELKLNGEYYCFPRGEISKRWFTLQVKRPSVTIKVPPNLHKNKKWMGLAFFAIFASDINSNISQSFSYQLEFDEYPLGRPSIIRLHDGAFSNDSRQLWVSFEPREVYPYRLNKWRNLRVSFLPSCSQTKVILCGARLLYQEDLDEFVDTIIDSVLGCSINLHEFYDGVFLNSMLSLIRSQKYDPDIEEEEEDEEDEALMETRGGNYASTSSSSLVSTTKGRLDDSNDYYYDLKQCFHVFFQRSLQNRYDTAFDFIVRGHDVPQLFSRQPERNRASIELPPTLYTSNVWIGFVVCTLLYVNKNPTAIYNNLGSRMPHDLMCQFEIEQGLLKPLHIHTTMENKWLWLDERQFVWLYYTPRRTFGNILRHCSYIRTIVEADSPELTVRRCGIYLLHNQDREKIDQILIESLPTRST</sequence>
<dbReference type="GO" id="GO:0051707">
    <property type="term" value="P:response to other organism"/>
    <property type="evidence" value="ECO:0007669"/>
    <property type="project" value="UniProtKB-ARBA"/>
</dbReference>
<dbReference type="SMART" id="SM00369">
    <property type="entry name" value="LRR_TYP"/>
    <property type="match status" value="3"/>
</dbReference>
<dbReference type="Pfam" id="PF01582">
    <property type="entry name" value="TIR"/>
    <property type="match status" value="1"/>
</dbReference>
<evidence type="ECO:0000313" key="8">
    <source>
        <dbReference type="Proteomes" id="UP000321393"/>
    </source>
</evidence>
<reference evidence="8 9" key="1">
    <citation type="submission" date="2019-08" db="EMBL/GenBank/DDBJ databases">
        <title>Draft genome sequences of two oriental melons (Cucumis melo L. var makuwa).</title>
        <authorList>
            <person name="Kwon S.-Y."/>
        </authorList>
    </citation>
    <scope>NUCLEOTIDE SEQUENCE [LARGE SCALE GENOMIC DNA]</scope>
    <source>
        <strain evidence="9">cv. Chang Bougi</strain>
        <strain evidence="8">cv. SW 3</strain>
        <tissue evidence="6">Leaf</tissue>
    </source>
</reference>
<dbReference type="InterPro" id="IPR027417">
    <property type="entry name" value="P-loop_NTPase"/>
</dbReference>
<evidence type="ECO:0000256" key="2">
    <source>
        <dbReference type="ARBA" id="ARBA00022737"/>
    </source>
</evidence>
<dbReference type="Proteomes" id="UP000321393">
    <property type="component" value="Unassembled WGS sequence"/>
</dbReference>
<dbReference type="InterPro" id="IPR044974">
    <property type="entry name" value="Disease_R_plants"/>
</dbReference>
<dbReference type="Pfam" id="PF00931">
    <property type="entry name" value="NB-ARC"/>
    <property type="match status" value="1"/>
</dbReference>
<keyword evidence="3" id="KW-0611">Plant defense</keyword>
<evidence type="ECO:0000313" key="7">
    <source>
        <dbReference type="EMBL" id="TYK00503.1"/>
    </source>
</evidence>
<feature type="compositionally biased region" description="Low complexity" evidence="4">
    <location>
        <begin position="1478"/>
        <end position="1488"/>
    </location>
</feature>
<dbReference type="PRINTS" id="PR00364">
    <property type="entry name" value="DISEASERSIST"/>
</dbReference>
<dbReference type="InterPro" id="IPR000157">
    <property type="entry name" value="TIR_dom"/>
</dbReference>
<dbReference type="PANTHER" id="PTHR11017:SF578">
    <property type="entry name" value="ADP-RIBOSYL CYCLASE_CYCLIC ADP-RIBOSE HYDROLASE"/>
    <property type="match status" value="1"/>
</dbReference>
<dbReference type="InterPro" id="IPR055414">
    <property type="entry name" value="LRR_R13L4/SHOC2-like"/>
</dbReference>
<evidence type="ECO:0000313" key="6">
    <source>
        <dbReference type="EMBL" id="KAA0039320.1"/>
    </source>
</evidence>
<dbReference type="GO" id="GO:0006952">
    <property type="term" value="P:defense response"/>
    <property type="evidence" value="ECO:0007669"/>
    <property type="project" value="UniProtKB-KW"/>
</dbReference>
<dbReference type="SMART" id="SM00255">
    <property type="entry name" value="TIR"/>
    <property type="match status" value="1"/>
</dbReference>
<dbReference type="SUPFAM" id="SSF52200">
    <property type="entry name" value="Toll/Interleukin receptor TIR domain"/>
    <property type="match status" value="1"/>
</dbReference>
<dbReference type="EMBL" id="SSTD01016718">
    <property type="protein sequence ID" value="TYK00503.1"/>
    <property type="molecule type" value="Genomic_DNA"/>
</dbReference>
<evidence type="ECO:0000259" key="5">
    <source>
        <dbReference type="PROSITE" id="PS50104"/>
    </source>
</evidence>
<feature type="compositionally biased region" description="Acidic residues" evidence="4">
    <location>
        <begin position="1455"/>
        <end position="1468"/>
    </location>
</feature>
<dbReference type="Gene3D" id="3.80.10.10">
    <property type="entry name" value="Ribonuclease Inhibitor"/>
    <property type="match status" value="2"/>
</dbReference>
<dbReference type="GO" id="GO:0043531">
    <property type="term" value="F:ADP binding"/>
    <property type="evidence" value="ECO:0007669"/>
    <property type="project" value="InterPro"/>
</dbReference>
<dbReference type="Pfam" id="PF23598">
    <property type="entry name" value="LRR_14"/>
    <property type="match status" value="1"/>
</dbReference>